<evidence type="ECO:0000313" key="1">
    <source>
        <dbReference type="EMBL" id="KAJ4426150.1"/>
    </source>
</evidence>
<accession>A0ABQ8RX85</accession>
<organism evidence="1 2">
    <name type="scientific">Periplaneta americana</name>
    <name type="common">American cockroach</name>
    <name type="synonym">Blatta americana</name>
    <dbReference type="NCBI Taxonomy" id="6978"/>
    <lineage>
        <taxon>Eukaryota</taxon>
        <taxon>Metazoa</taxon>
        <taxon>Ecdysozoa</taxon>
        <taxon>Arthropoda</taxon>
        <taxon>Hexapoda</taxon>
        <taxon>Insecta</taxon>
        <taxon>Pterygota</taxon>
        <taxon>Neoptera</taxon>
        <taxon>Polyneoptera</taxon>
        <taxon>Dictyoptera</taxon>
        <taxon>Blattodea</taxon>
        <taxon>Blattoidea</taxon>
        <taxon>Blattidae</taxon>
        <taxon>Blattinae</taxon>
        <taxon>Periplaneta</taxon>
    </lineage>
</organism>
<proteinExistence type="predicted"/>
<keyword evidence="2" id="KW-1185">Reference proteome</keyword>
<evidence type="ECO:0000313" key="2">
    <source>
        <dbReference type="Proteomes" id="UP001148838"/>
    </source>
</evidence>
<name>A0ABQ8RX85_PERAM</name>
<sequence>MANDRKTLSDYSDKRAFNIESHKYCRPFAQLASRFSPPSSARPSVKYHRTPVVEGDSKRCFRFSTVNLKVNIIRNVNVTSLTDPECKATRISLRDQLRKALENEKTVSGEAVNTEEKRKYEDQSSELGDLCVVYMSKIRNQLATAENRTENSENIQYFKFASVTSCDVELDWSEAVEAGRTDATRRSQGCPPRVMLLQVSYAVEF</sequence>
<dbReference type="EMBL" id="JAJSOF020000040">
    <property type="protein sequence ID" value="KAJ4426150.1"/>
    <property type="molecule type" value="Genomic_DNA"/>
</dbReference>
<reference evidence="1 2" key="1">
    <citation type="journal article" date="2022" name="Allergy">
        <title>Genome assembly and annotation of Periplaneta americana reveal a comprehensive cockroach allergen profile.</title>
        <authorList>
            <person name="Wang L."/>
            <person name="Xiong Q."/>
            <person name="Saelim N."/>
            <person name="Wang L."/>
            <person name="Nong W."/>
            <person name="Wan A.T."/>
            <person name="Shi M."/>
            <person name="Liu X."/>
            <person name="Cao Q."/>
            <person name="Hui J.H.L."/>
            <person name="Sookrung N."/>
            <person name="Leung T.F."/>
            <person name="Tungtrongchitr A."/>
            <person name="Tsui S.K.W."/>
        </authorList>
    </citation>
    <scope>NUCLEOTIDE SEQUENCE [LARGE SCALE GENOMIC DNA]</scope>
    <source>
        <strain evidence="1">PWHHKU_190912</strain>
    </source>
</reference>
<dbReference type="Proteomes" id="UP001148838">
    <property type="component" value="Unassembled WGS sequence"/>
</dbReference>
<comment type="caution">
    <text evidence="1">The sequence shown here is derived from an EMBL/GenBank/DDBJ whole genome shotgun (WGS) entry which is preliminary data.</text>
</comment>
<protein>
    <submittedName>
        <fullName evidence="1">Uncharacterized protein</fullName>
    </submittedName>
</protein>
<gene>
    <name evidence="1" type="ORF">ANN_26959</name>
</gene>